<dbReference type="InterPro" id="IPR017441">
    <property type="entry name" value="Protein_kinase_ATP_BS"/>
</dbReference>
<evidence type="ECO:0000256" key="12">
    <source>
        <dbReference type="ARBA" id="ARBA00023136"/>
    </source>
</evidence>
<dbReference type="PROSITE" id="PS00107">
    <property type="entry name" value="PROTEIN_KINASE_ATP"/>
    <property type="match status" value="1"/>
</dbReference>
<comment type="caution">
    <text evidence="17">The sequence shown here is derived from an EMBL/GenBank/DDBJ whole genome shotgun (WGS) entry which is preliminary data.</text>
</comment>
<keyword evidence="8 14" id="KW-0547">Nucleotide-binding</keyword>
<keyword evidence="6 15" id="KW-0732">Signal</keyword>
<dbReference type="InterPro" id="IPR008271">
    <property type="entry name" value="Ser/Thr_kinase_AS"/>
</dbReference>
<dbReference type="PROSITE" id="PS00108">
    <property type="entry name" value="PROTEIN_KINASE_ST"/>
    <property type="match status" value="1"/>
</dbReference>
<dbReference type="CDD" id="cd14066">
    <property type="entry name" value="STKc_IRAK"/>
    <property type="match status" value="1"/>
</dbReference>
<proteinExistence type="predicted"/>
<keyword evidence="2" id="KW-0723">Serine/threonine-protein kinase</keyword>
<accession>A0ABR0W9R9</accession>
<evidence type="ECO:0000256" key="4">
    <source>
        <dbReference type="ARBA" id="ARBA00022679"/>
    </source>
</evidence>
<organism evidence="17 18">
    <name type="scientific">Rehmannia glutinosa</name>
    <name type="common">Chinese foxglove</name>
    <dbReference type="NCBI Taxonomy" id="99300"/>
    <lineage>
        <taxon>Eukaryota</taxon>
        <taxon>Viridiplantae</taxon>
        <taxon>Streptophyta</taxon>
        <taxon>Embryophyta</taxon>
        <taxon>Tracheophyta</taxon>
        <taxon>Spermatophyta</taxon>
        <taxon>Magnoliopsida</taxon>
        <taxon>eudicotyledons</taxon>
        <taxon>Gunneridae</taxon>
        <taxon>Pentapetalae</taxon>
        <taxon>asterids</taxon>
        <taxon>lamiids</taxon>
        <taxon>Lamiales</taxon>
        <taxon>Orobanchaceae</taxon>
        <taxon>Rehmannieae</taxon>
        <taxon>Rehmannia</taxon>
    </lineage>
</organism>
<evidence type="ECO:0000256" key="7">
    <source>
        <dbReference type="ARBA" id="ARBA00022737"/>
    </source>
</evidence>
<evidence type="ECO:0000256" key="5">
    <source>
        <dbReference type="ARBA" id="ARBA00022692"/>
    </source>
</evidence>
<keyword evidence="5" id="KW-0812">Transmembrane</keyword>
<keyword evidence="18" id="KW-1185">Reference proteome</keyword>
<evidence type="ECO:0000256" key="1">
    <source>
        <dbReference type="ARBA" id="ARBA00004370"/>
    </source>
</evidence>
<dbReference type="PANTHER" id="PTHR45974">
    <property type="entry name" value="RECEPTOR-LIKE PROTEIN 55"/>
    <property type="match status" value="1"/>
</dbReference>
<evidence type="ECO:0000256" key="8">
    <source>
        <dbReference type="ARBA" id="ARBA00022741"/>
    </source>
</evidence>
<feature type="binding site" evidence="14">
    <location>
        <position position="586"/>
    </location>
    <ligand>
        <name>ATP</name>
        <dbReference type="ChEBI" id="CHEBI:30616"/>
    </ligand>
</feature>
<keyword evidence="9" id="KW-0418">Kinase</keyword>
<evidence type="ECO:0000313" key="18">
    <source>
        <dbReference type="Proteomes" id="UP001318860"/>
    </source>
</evidence>
<feature type="chain" id="PRO_5046538989" description="Protein kinase domain-containing protein" evidence="15">
    <location>
        <begin position="17"/>
        <end position="910"/>
    </location>
</feature>
<keyword evidence="10 14" id="KW-0067">ATP-binding</keyword>
<dbReference type="EMBL" id="JABTTQ020000013">
    <property type="protein sequence ID" value="KAK6143799.1"/>
    <property type="molecule type" value="Genomic_DNA"/>
</dbReference>
<protein>
    <recommendedName>
        <fullName evidence="16">Protein kinase domain-containing protein</fullName>
    </recommendedName>
</protein>
<dbReference type="SUPFAM" id="SSF56112">
    <property type="entry name" value="Protein kinase-like (PK-like)"/>
    <property type="match status" value="1"/>
</dbReference>
<dbReference type="InterPro" id="IPR001245">
    <property type="entry name" value="Ser-Thr/Tyr_kinase_cat_dom"/>
</dbReference>
<keyword evidence="7" id="KW-0677">Repeat</keyword>
<evidence type="ECO:0000256" key="13">
    <source>
        <dbReference type="ARBA" id="ARBA00023180"/>
    </source>
</evidence>
<evidence type="ECO:0000256" key="11">
    <source>
        <dbReference type="ARBA" id="ARBA00022989"/>
    </source>
</evidence>
<evidence type="ECO:0000256" key="10">
    <source>
        <dbReference type="ARBA" id="ARBA00022840"/>
    </source>
</evidence>
<dbReference type="PROSITE" id="PS50011">
    <property type="entry name" value="PROTEIN_KINASE_DOM"/>
    <property type="match status" value="1"/>
</dbReference>
<evidence type="ECO:0000256" key="2">
    <source>
        <dbReference type="ARBA" id="ARBA00022527"/>
    </source>
</evidence>
<dbReference type="InterPro" id="IPR032675">
    <property type="entry name" value="LRR_dom_sf"/>
</dbReference>
<keyword evidence="3" id="KW-0433">Leucine-rich repeat</keyword>
<evidence type="ECO:0000259" key="16">
    <source>
        <dbReference type="PROSITE" id="PS50011"/>
    </source>
</evidence>
<comment type="subcellular location">
    <subcellularLocation>
        <location evidence="1">Membrane</location>
    </subcellularLocation>
</comment>
<dbReference type="SUPFAM" id="SSF52058">
    <property type="entry name" value="L domain-like"/>
    <property type="match status" value="1"/>
</dbReference>
<gene>
    <name evidence="17" type="ORF">DH2020_024147</name>
</gene>
<dbReference type="Pfam" id="PF07714">
    <property type="entry name" value="PK_Tyr_Ser-Thr"/>
    <property type="match status" value="1"/>
</dbReference>
<dbReference type="InterPro" id="IPR001611">
    <property type="entry name" value="Leu-rich_rpt"/>
</dbReference>
<dbReference type="PANTHER" id="PTHR45974:SF266">
    <property type="entry name" value="LEUCINE-RICH REPEAT RECEPTOR PROTEIN KINASE HPCA1"/>
    <property type="match status" value="1"/>
</dbReference>
<dbReference type="Gene3D" id="3.80.10.10">
    <property type="entry name" value="Ribonuclease Inhibitor"/>
    <property type="match status" value="2"/>
</dbReference>
<keyword evidence="12" id="KW-0472">Membrane</keyword>
<dbReference type="Gene3D" id="3.30.200.20">
    <property type="entry name" value="Phosphorylase Kinase, domain 1"/>
    <property type="match status" value="1"/>
</dbReference>
<evidence type="ECO:0000256" key="9">
    <source>
        <dbReference type="ARBA" id="ARBA00022777"/>
    </source>
</evidence>
<dbReference type="InterPro" id="IPR000719">
    <property type="entry name" value="Prot_kinase_dom"/>
</dbReference>
<dbReference type="Proteomes" id="UP001318860">
    <property type="component" value="Unassembled WGS sequence"/>
</dbReference>
<feature type="signal peptide" evidence="15">
    <location>
        <begin position="1"/>
        <end position="16"/>
    </location>
</feature>
<dbReference type="Gene3D" id="1.10.510.10">
    <property type="entry name" value="Transferase(Phosphotransferase) domain 1"/>
    <property type="match status" value="1"/>
</dbReference>
<name>A0ABR0W9R9_REHGL</name>
<dbReference type="InterPro" id="IPR011009">
    <property type="entry name" value="Kinase-like_dom_sf"/>
</dbReference>
<reference evidence="17 18" key="1">
    <citation type="journal article" date="2021" name="Comput. Struct. Biotechnol. J.">
        <title>De novo genome assembly of the potent medicinal plant Rehmannia glutinosa using nanopore technology.</title>
        <authorList>
            <person name="Ma L."/>
            <person name="Dong C."/>
            <person name="Song C."/>
            <person name="Wang X."/>
            <person name="Zheng X."/>
            <person name="Niu Y."/>
            <person name="Chen S."/>
            <person name="Feng W."/>
        </authorList>
    </citation>
    <scope>NUCLEOTIDE SEQUENCE [LARGE SCALE GENOMIC DNA]</scope>
    <source>
        <strain evidence="17">DH-2019</strain>
    </source>
</reference>
<feature type="domain" description="Protein kinase" evidence="16">
    <location>
        <begin position="558"/>
        <end position="848"/>
    </location>
</feature>
<evidence type="ECO:0000256" key="6">
    <source>
        <dbReference type="ARBA" id="ARBA00022729"/>
    </source>
</evidence>
<evidence type="ECO:0000256" key="14">
    <source>
        <dbReference type="PROSITE-ProRule" id="PRU10141"/>
    </source>
</evidence>
<keyword evidence="11" id="KW-1133">Transmembrane helix</keyword>
<keyword evidence="13" id="KW-0325">Glycoprotein</keyword>
<sequence>MCWRIHISLLVVLVQAFGIAAFTNTDDFVALKSLKDVWNNVPPNWDGADPCGSDWDGISCSNSASFPCTTLASFNLSGQLSSDIEGLSELQTLDLSYNKGMTGALPSAIGNLKKLSSLILVGCGFSGPIPPSIGSLQQLVYLSLNSNNFVGEIPPSIGSLSNLYWLDLADNKLSGTIPVSNGSTPGLDMLINTKHFHFGRNQLSGEIPSQLFSSNLTLIHLLLENNQLTGSIPSSLGFVQTLEVVRLDRNSLTGPVPRNLNSLTSVHELDVSNNSFDATDDNGKYTHSRTTSGFLVQPFSIANCVLRYCNNLNPVFRFPISALKNNRINGTLNTGSSHSSQLQLIDLQNNFIDAFTQRAGYSVQIILVGNPICDEGGTDNYCTVPDQSNSSYSTPTENCTTVSCGSDKVSSPTCQCAYPYSGNLFFRAPSFSNYGNATVFESLRQKLMTTFKSHGQPVDSVSLSNPTKNVDRYLELNLQVFPSGQDYFNRTGISGIGFMMSNQTFKPPPGFGPFYFIANTYPNFPASWDRTANSGGVPEIKGAKSFSFEEIRRCTNNFSEMNEIGIGGYGKVYRGTLPNGKLVAIKRSQKGSNQGGLEFKTEIELLSRVHHRNVVSLVGFCFDHGEQMLVYEYITNGSLKDSLTGRSGIRLDWTRRLRIALGAARGVQYLHDQANPPIIHRDIKSNNILLDEKMNAKVADFGLSKPMGEPERGHVTTQVKGTMCVLLPKKKKKKKNQGYLDPEYYMTQELTEKSDVYSFGVLLFELLTSRSPIVKGKYIVREVKQAMDKTKELYNLEDILDPIVASNMAPRSVEKLVDLALRCVQELGANRPTMSDVVKEIENVMEFAGLNPNTSASTSDSYEGVKKEFDHPYTNESLFAYSGAFSPTRKLEESDVKGRQICTIVVEVFV</sequence>
<evidence type="ECO:0000256" key="15">
    <source>
        <dbReference type="SAM" id="SignalP"/>
    </source>
</evidence>
<evidence type="ECO:0000313" key="17">
    <source>
        <dbReference type="EMBL" id="KAK6143799.1"/>
    </source>
</evidence>
<dbReference type="Pfam" id="PF00560">
    <property type="entry name" value="LRR_1"/>
    <property type="match status" value="4"/>
</dbReference>
<evidence type="ECO:0000256" key="3">
    <source>
        <dbReference type="ARBA" id="ARBA00022614"/>
    </source>
</evidence>
<dbReference type="SMART" id="SM00220">
    <property type="entry name" value="S_TKc"/>
    <property type="match status" value="1"/>
</dbReference>
<keyword evidence="4" id="KW-0808">Transferase</keyword>